<name>X1HV82_9ZZZZ</name>
<gene>
    <name evidence="1" type="ORF">S03H2_32682</name>
</gene>
<comment type="caution">
    <text evidence="1">The sequence shown here is derived from an EMBL/GenBank/DDBJ whole genome shotgun (WGS) entry which is preliminary data.</text>
</comment>
<dbReference type="AlphaFoldDB" id="X1HV82"/>
<dbReference type="EMBL" id="BARU01019860">
    <property type="protein sequence ID" value="GAH57739.1"/>
    <property type="molecule type" value="Genomic_DNA"/>
</dbReference>
<accession>X1HV82</accession>
<protein>
    <recommendedName>
        <fullName evidence="2">VCBS repeat-containing protein</fullName>
    </recommendedName>
</protein>
<dbReference type="InterPro" id="IPR028994">
    <property type="entry name" value="Integrin_alpha_N"/>
</dbReference>
<proteinExistence type="predicted"/>
<dbReference type="SUPFAM" id="SSF69318">
    <property type="entry name" value="Integrin alpha N-terminal domain"/>
    <property type="match status" value="1"/>
</dbReference>
<organism evidence="1">
    <name type="scientific">marine sediment metagenome</name>
    <dbReference type="NCBI Taxonomy" id="412755"/>
    <lineage>
        <taxon>unclassified sequences</taxon>
        <taxon>metagenomes</taxon>
        <taxon>ecological metagenomes</taxon>
    </lineage>
</organism>
<evidence type="ECO:0000313" key="1">
    <source>
        <dbReference type="EMBL" id="GAH57739.1"/>
    </source>
</evidence>
<feature type="non-terminal residue" evidence="1">
    <location>
        <position position="1"/>
    </location>
</feature>
<sequence>GSAGRILISDTDRDGNYEFIFTTYGGSFTIYFYELHLPDIWEIDSCSYFWGPLVWDIADFDLDGLYDLVIQTAVDTPPKTLISIAESPDSFSYPTQEVWRDTVGPPLVLPICVYDIDQDGIPEIVKNIASPYGDIGIYESVGDNQYDLIFTDDPDTSGNDAPAATIAFGDFDGDSKIEFIPSGGNEWYWIYECIGDNNYEKVDEGQLPTSNIRDCFTVPD</sequence>
<evidence type="ECO:0008006" key="2">
    <source>
        <dbReference type="Google" id="ProtNLM"/>
    </source>
</evidence>
<reference evidence="1" key="1">
    <citation type="journal article" date="2014" name="Front. Microbiol.">
        <title>High frequency of phylogenetically diverse reductive dehalogenase-homologous genes in deep subseafloor sedimentary metagenomes.</title>
        <authorList>
            <person name="Kawai M."/>
            <person name="Futagami T."/>
            <person name="Toyoda A."/>
            <person name="Takaki Y."/>
            <person name="Nishi S."/>
            <person name="Hori S."/>
            <person name="Arai W."/>
            <person name="Tsubouchi T."/>
            <person name="Morono Y."/>
            <person name="Uchiyama I."/>
            <person name="Ito T."/>
            <person name="Fujiyama A."/>
            <person name="Inagaki F."/>
            <person name="Takami H."/>
        </authorList>
    </citation>
    <scope>NUCLEOTIDE SEQUENCE</scope>
    <source>
        <strain evidence="1">Expedition CK06-06</strain>
    </source>
</reference>